<dbReference type="PROSITE" id="PS51318">
    <property type="entry name" value="TAT"/>
    <property type="match status" value="1"/>
</dbReference>
<evidence type="ECO:0000313" key="4">
    <source>
        <dbReference type="Proteomes" id="UP001139447"/>
    </source>
</evidence>
<dbReference type="Gene3D" id="3.40.190.150">
    <property type="entry name" value="Bordetella uptake gene, domain 1"/>
    <property type="match status" value="1"/>
</dbReference>
<dbReference type="SUPFAM" id="SSF53850">
    <property type="entry name" value="Periplasmic binding protein-like II"/>
    <property type="match status" value="1"/>
</dbReference>
<protein>
    <submittedName>
        <fullName evidence="3">Tripartite tricarboxylate transporter substrate binding protein</fullName>
    </submittedName>
</protein>
<evidence type="ECO:0000256" key="2">
    <source>
        <dbReference type="SAM" id="SignalP"/>
    </source>
</evidence>
<feature type="chain" id="PRO_5040859476" evidence="2">
    <location>
        <begin position="29"/>
        <end position="328"/>
    </location>
</feature>
<dbReference type="Pfam" id="PF03401">
    <property type="entry name" value="TctC"/>
    <property type="match status" value="1"/>
</dbReference>
<reference evidence="3" key="1">
    <citation type="submission" date="2022-03" db="EMBL/GenBank/DDBJ databases">
        <authorList>
            <person name="Woo C.Y."/>
        </authorList>
    </citation>
    <scope>NUCLEOTIDE SEQUENCE</scope>
    <source>
        <strain evidence="3">CYS-02</strain>
    </source>
</reference>
<dbReference type="Gene3D" id="3.40.190.10">
    <property type="entry name" value="Periplasmic binding protein-like II"/>
    <property type="match status" value="1"/>
</dbReference>
<dbReference type="PIRSF" id="PIRSF017082">
    <property type="entry name" value="YflP"/>
    <property type="match status" value="1"/>
</dbReference>
<keyword evidence="4" id="KW-1185">Reference proteome</keyword>
<dbReference type="InterPro" id="IPR005064">
    <property type="entry name" value="BUG"/>
</dbReference>
<dbReference type="RefSeq" id="WP_243309202.1">
    <property type="nucleotide sequence ID" value="NZ_JALGBI010000003.1"/>
</dbReference>
<sequence>MNLQSFRRLLLGAALAGLATASAAQAPAAPAYPTKPVLIVVPFAAGSVTDLLARIVAQRLGDALGQPVVVDNKAGADGNIGAAFVAAAAPDGYTLLMGAASTNAINPSLHKNLRFNALRDFAPITNVAAVPNVLVVGPSVPARTVKEFIQAASTEKYSYASSGAGGSMHLSGELFKSMTQTPDLLHIPYKGGSAPVTDVMGGRVSAMFCNLPLCLPHIRAGKLTALGVTSPRRSPLLPEVPTIAQAGVPGYDVEGWFGLFAPAAVPRPIVLRLNEEVVRILKDPKVKEQLLAQGAEPIGDTPDAFAAFVKKEHDRWARIIRDTGITLQ</sequence>
<comment type="caution">
    <text evidence="3">The sequence shown here is derived from an EMBL/GenBank/DDBJ whole genome shotgun (WGS) entry which is preliminary data.</text>
</comment>
<comment type="similarity">
    <text evidence="1">Belongs to the UPF0065 (bug) family.</text>
</comment>
<feature type="signal peptide" evidence="2">
    <location>
        <begin position="1"/>
        <end position="28"/>
    </location>
</feature>
<dbReference type="PANTHER" id="PTHR42928:SF5">
    <property type="entry name" value="BLR1237 PROTEIN"/>
    <property type="match status" value="1"/>
</dbReference>
<dbReference type="PANTHER" id="PTHR42928">
    <property type="entry name" value="TRICARBOXYLATE-BINDING PROTEIN"/>
    <property type="match status" value="1"/>
</dbReference>
<name>A0A9X1VZ46_9BURK</name>
<dbReference type="EMBL" id="JALGBI010000003">
    <property type="protein sequence ID" value="MCJ0765615.1"/>
    <property type="molecule type" value="Genomic_DNA"/>
</dbReference>
<gene>
    <name evidence="3" type="ORF">MMF98_20570</name>
</gene>
<dbReference type="InterPro" id="IPR042100">
    <property type="entry name" value="Bug_dom1"/>
</dbReference>
<accession>A0A9X1VZ46</accession>
<proteinExistence type="inferred from homology"/>
<dbReference type="CDD" id="cd13578">
    <property type="entry name" value="PBP2_Bug27"/>
    <property type="match status" value="1"/>
</dbReference>
<keyword evidence="2" id="KW-0732">Signal</keyword>
<evidence type="ECO:0000256" key="1">
    <source>
        <dbReference type="ARBA" id="ARBA00006987"/>
    </source>
</evidence>
<organism evidence="3 4">
    <name type="scientific">Variovorax terrae</name>
    <dbReference type="NCBI Taxonomy" id="2923278"/>
    <lineage>
        <taxon>Bacteria</taxon>
        <taxon>Pseudomonadati</taxon>
        <taxon>Pseudomonadota</taxon>
        <taxon>Betaproteobacteria</taxon>
        <taxon>Burkholderiales</taxon>
        <taxon>Comamonadaceae</taxon>
        <taxon>Variovorax</taxon>
    </lineage>
</organism>
<evidence type="ECO:0000313" key="3">
    <source>
        <dbReference type="EMBL" id="MCJ0765615.1"/>
    </source>
</evidence>
<dbReference type="AlphaFoldDB" id="A0A9X1VZ46"/>
<dbReference type="Proteomes" id="UP001139447">
    <property type="component" value="Unassembled WGS sequence"/>
</dbReference>
<dbReference type="InterPro" id="IPR006311">
    <property type="entry name" value="TAT_signal"/>
</dbReference>